<evidence type="ECO:0000313" key="3">
    <source>
        <dbReference type="Proteomes" id="UP001304683"/>
    </source>
</evidence>
<keyword evidence="1" id="KW-0472">Membrane</keyword>
<evidence type="ECO:0000256" key="1">
    <source>
        <dbReference type="SAM" id="Phobius"/>
    </source>
</evidence>
<organism evidence="2 3">
    <name type="scientific">Thermaerobacter composti</name>
    <dbReference type="NCBI Taxonomy" id="554949"/>
    <lineage>
        <taxon>Bacteria</taxon>
        <taxon>Bacillati</taxon>
        <taxon>Bacillota</taxon>
        <taxon>Clostridia</taxon>
        <taxon>Eubacteriales</taxon>
        <taxon>Clostridiales Family XVII. Incertae Sedis</taxon>
        <taxon>Thermaerobacter</taxon>
    </lineage>
</organism>
<reference evidence="2 3" key="1">
    <citation type="submission" date="2023-08" db="EMBL/GenBank/DDBJ databases">
        <title>Genome sequence of Thermaerobacter compostii strain Ins1, a spore-forming filamentous bacterium isolated from a deep geothermal reservoir.</title>
        <authorList>
            <person name="Bregnard D."/>
            <person name="Gonzalez D."/>
            <person name="Junier P."/>
        </authorList>
    </citation>
    <scope>NUCLEOTIDE SEQUENCE [LARGE SCALE GENOMIC DNA]</scope>
    <source>
        <strain evidence="2 3">Ins1</strain>
    </source>
</reference>
<sequence>MPHVATTGTFSWRRFLVTFAISMTVLAIMLFVMASQGIALAAPLAGIGGVVLEFDRLEGQGFQLLPVTNDTDRAAGVPMARAKIERLVITDLHMYKDLKVGGKTVRVSITASPVEISGLVQDMTYQQAGSIAFTQQTVDEQRGANPLSMTAPGVVIEDARIIAHYLFQNKAKLPGMKLEVKVID</sequence>
<gene>
    <name evidence="2" type="ORF">Q5761_02560</name>
</gene>
<evidence type="ECO:0000313" key="2">
    <source>
        <dbReference type="EMBL" id="WPD19570.1"/>
    </source>
</evidence>
<feature type="transmembrane region" description="Helical" evidence="1">
    <location>
        <begin position="12"/>
        <end position="34"/>
    </location>
</feature>
<name>A0ABZ0QQ06_9FIRM</name>
<keyword evidence="1" id="KW-1133">Transmembrane helix</keyword>
<accession>A0ABZ0QQ06</accession>
<proteinExistence type="predicted"/>
<dbReference type="Proteomes" id="UP001304683">
    <property type="component" value="Chromosome"/>
</dbReference>
<protein>
    <submittedName>
        <fullName evidence="2">Uncharacterized protein</fullName>
    </submittedName>
</protein>
<dbReference type="EMBL" id="CP132508">
    <property type="protein sequence ID" value="WPD19570.1"/>
    <property type="molecule type" value="Genomic_DNA"/>
</dbReference>
<dbReference type="RefSeq" id="WP_318751077.1">
    <property type="nucleotide sequence ID" value="NZ_CP132508.1"/>
</dbReference>
<keyword evidence="1" id="KW-0812">Transmembrane</keyword>
<keyword evidence="3" id="KW-1185">Reference proteome</keyword>